<feature type="transmembrane region" description="Helical" evidence="6">
    <location>
        <begin position="33"/>
        <end position="58"/>
    </location>
</feature>
<name>A0A327WZW5_9GAMM</name>
<feature type="transmembrane region" description="Helical" evidence="6">
    <location>
        <begin position="396"/>
        <end position="416"/>
    </location>
</feature>
<dbReference type="AlphaFoldDB" id="A0A327WZW5"/>
<sequence length="426" mass="46933">MFAIALPMIISNIAAPMLGLVDTAIIGHLPDAIYLSAVAIGAMAINFVYLLAVFLRMATTGITAQAFGAQDTPRQQRGFVQGLAVALVLGVVMLAMQPLILWLLWQLVEATPELQQLATDYISIRLYGAPAALAVLVILGVLLGRQQAKAAMVLVVLTNAVNVILDVVLVIGLDLNVRGAAWASVCAEWVTAIAGLYWVTRSLGLKLRTLPRLQRHEFSALLGMNRDIFIRSLVLQLCMAMMTAYASYYGPTTVAANAVLLQFLMLISLGLDGIAYASEALVGQAKGQRDGHSMQRWFKLCLFWSGLFATLYALIFALFGHSIIGLITNIPEVRERAGEFLPWLIVLPLVAHWSYLFDGIYIGLSQSKAMRDSMLLSALLGFIPAWWLSLSWQNHGLWFALCVFMVSRGAWQWWLLHRRRMLSIAT</sequence>
<feature type="transmembrane region" description="Helical" evidence="6">
    <location>
        <begin position="79"/>
        <end position="104"/>
    </location>
</feature>
<feature type="transmembrane region" description="Helical" evidence="6">
    <location>
        <begin position="228"/>
        <end position="248"/>
    </location>
</feature>
<evidence type="ECO:0000256" key="3">
    <source>
        <dbReference type="ARBA" id="ARBA00022692"/>
    </source>
</evidence>
<evidence type="ECO:0000256" key="5">
    <source>
        <dbReference type="ARBA" id="ARBA00023136"/>
    </source>
</evidence>
<evidence type="ECO:0000256" key="4">
    <source>
        <dbReference type="ARBA" id="ARBA00022989"/>
    </source>
</evidence>
<dbReference type="Proteomes" id="UP000249203">
    <property type="component" value="Unassembled WGS sequence"/>
</dbReference>
<comment type="subcellular location">
    <subcellularLocation>
        <location evidence="1">Membrane</location>
        <topology evidence="1">Multi-pass membrane protein</topology>
    </subcellularLocation>
</comment>
<keyword evidence="4 6" id="KW-1133">Transmembrane helix</keyword>
<dbReference type="Pfam" id="PF01554">
    <property type="entry name" value="MatE"/>
    <property type="match status" value="2"/>
</dbReference>
<evidence type="ECO:0000256" key="2">
    <source>
        <dbReference type="ARBA" id="ARBA00010199"/>
    </source>
</evidence>
<gene>
    <name evidence="7" type="ORF">B0I24_103131</name>
</gene>
<proteinExistence type="inferred from homology"/>
<keyword evidence="3 6" id="KW-0812">Transmembrane</keyword>
<dbReference type="GO" id="GO:0005886">
    <property type="term" value="C:plasma membrane"/>
    <property type="evidence" value="ECO:0007669"/>
    <property type="project" value="TreeGrafter"/>
</dbReference>
<organism evidence="7 8">
    <name type="scientific">Aliidiomarina maris</name>
    <dbReference type="NCBI Taxonomy" id="531312"/>
    <lineage>
        <taxon>Bacteria</taxon>
        <taxon>Pseudomonadati</taxon>
        <taxon>Pseudomonadota</taxon>
        <taxon>Gammaproteobacteria</taxon>
        <taxon>Alteromonadales</taxon>
        <taxon>Idiomarinaceae</taxon>
        <taxon>Aliidiomarina</taxon>
    </lineage>
</organism>
<feature type="transmembrane region" description="Helical" evidence="6">
    <location>
        <begin position="340"/>
        <end position="361"/>
    </location>
</feature>
<feature type="transmembrane region" description="Helical" evidence="6">
    <location>
        <begin position="150"/>
        <end position="173"/>
    </location>
</feature>
<feature type="transmembrane region" description="Helical" evidence="6">
    <location>
        <begin position="124"/>
        <end position="143"/>
    </location>
</feature>
<dbReference type="NCBIfam" id="TIGR00797">
    <property type="entry name" value="matE"/>
    <property type="match status" value="1"/>
</dbReference>
<dbReference type="InterPro" id="IPR044644">
    <property type="entry name" value="DinF-like"/>
</dbReference>
<keyword evidence="5 6" id="KW-0472">Membrane</keyword>
<evidence type="ECO:0000256" key="6">
    <source>
        <dbReference type="SAM" id="Phobius"/>
    </source>
</evidence>
<feature type="transmembrane region" description="Helical" evidence="6">
    <location>
        <begin position="373"/>
        <end position="390"/>
    </location>
</feature>
<comment type="similarity">
    <text evidence="2">Belongs to the multi antimicrobial extrusion (MATE) (TC 2.A.66.1) family.</text>
</comment>
<evidence type="ECO:0000256" key="1">
    <source>
        <dbReference type="ARBA" id="ARBA00004141"/>
    </source>
</evidence>
<dbReference type="CDD" id="cd13136">
    <property type="entry name" value="MATE_DinF_like"/>
    <property type="match status" value="1"/>
</dbReference>
<comment type="caution">
    <text evidence="7">The sequence shown here is derived from an EMBL/GenBank/DDBJ whole genome shotgun (WGS) entry which is preliminary data.</text>
</comment>
<dbReference type="InterPro" id="IPR002528">
    <property type="entry name" value="MATE_fam"/>
</dbReference>
<dbReference type="PANTHER" id="PTHR42893:SF46">
    <property type="entry name" value="PROTEIN DETOXIFICATION 44, CHLOROPLASTIC"/>
    <property type="match status" value="1"/>
</dbReference>
<evidence type="ECO:0000313" key="8">
    <source>
        <dbReference type="Proteomes" id="UP000249203"/>
    </source>
</evidence>
<dbReference type="GO" id="GO:0042910">
    <property type="term" value="F:xenobiotic transmembrane transporter activity"/>
    <property type="evidence" value="ECO:0007669"/>
    <property type="project" value="InterPro"/>
</dbReference>
<reference evidence="7 8" key="1">
    <citation type="submission" date="2018-06" db="EMBL/GenBank/DDBJ databases">
        <title>Genomic Encyclopedia of Type Strains, Phase III (KMG-III): the genomes of soil and plant-associated and newly described type strains.</title>
        <authorList>
            <person name="Whitman W."/>
        </authorList>
    </citation>
    <scope>NUCLEOTIDE SEQUENCE [LARGE SCALE GENOMIC DNA]</scope>
    <source>
        <strain evidence="7 8">CGMCC 1.15366</strain>
    </source>
</reference>
<feature type="transmembrane region" description="Helical" evidence="6">
    <location>
        <begin position="254"/>
        <end position="276"/>
    </location>
</feature>
<feature type="transmembrane region" description="Helical" evidence="6">
    <location>
        <begin position="179"/>
        <end position="199"/>
    </location>
</feature>
<feature type="transmembrane region" description="Helical" evidence="6">
    <location>
        <begin position="297"/>
        <end position="320"/>
    </location>
</feature>
<accession>A0A327WZW5</accession>
<dbReference type="GO" id="GO:0015297">
    <property type="term" value="F:antiporter activity"/>
    <property type="evidence" value="ECO:0007669"/>
    <property type="project" value="InterPro"/>
</dbReference>
<evidence type="ECO:0000313" key="7">
    <source>
        <dbReference type="EMBL" id="RAJ99137.1"/>
    </source>
</evidence>
<protein>
    <submittedName>
        <fullName evidence="7">MATE family multidrug resistance protein</fullName>
    </submittedName>
</protein>
<dbReference type="PANTHER" id="PTHR42893">
    <property type="entry name" value="PROTEIN DETOXIFICATION 44, CHLOROPLASTIC-RELATED"/>
    <property type="match status" value="1"/>
</dbReference>
<dbReference type="EMBL" id="QLMD01000003">
    <property type="protein sequence ID" value="RAJ99137.1"/>
    <property type="molecule type" value="Genomic_DNA"/>
</dbReference>